<dbReference type="Proteomes" id="UP001652740">
    <property type="component" value="Unplaced"/>
</dbReference>
<feature type="signal peptide" evidence="2">
    <location>
        <begin position="1"/>
        <end position="18"/>
    </location>
</feature>
<evidence type="ECO:0000313" key="3">
    <source>
        <dbReference type="Proteomes" id="UP001652740"/>
    </source>
</evidence>
<proteinExistence type="predicted"/>
<dbReference type="GeneID" id="113517362"/>
<reference evidence="4" key="1">
    <citation type="submission" date="2025-08" db="UniProtKB">
        <authorList>
            <consortium name="RefSeq"/>
        </authorList>
    </citation>
    <scope>IDENTIFICATION</scope>
    <source>
        <tissue evidence="4">Whole larvae</tissue>
    </source>
</reference>
<evidence type="ECO:0000313" key="4">
    <source>
        <dbReference type="RefSeq" id="XP_026757818.2"/>
    </source>
</evidence>
<gene>
    <name evidence="4" type="primary">LOC113517362</name>
</gene>
<protein>
    <submittedName>
        <fullName evidence="4">Uncharacterized protein LOC113517362</fullName>
    </submittedName>
</protein>
<feature type="region of interest" description="Disordered" evidence="1">
    <location>
        <begin position="225"/>
        <end position="244"/>
    </location>
</feature>
<feature type="compositionally biased region" description="Low complexity" evidence="1">
    <location>
        <begin position="225"/>
        <end position="238"/>
    </location>
</feature>
<dbReference type="RefSeq" id="XP_026757818.2">
    <property type="nucleotide sequence ID" value="XM_026902017.3"/>
</dbReference>
<keyword evidence="3" id="KW-1185">Reference proteome</keyword>
<sequence length="244" mass="26133">MVDRLCLVFLAVIATASGRTAYWSAPDNLQPVHGLYVKPSMDGTTGDLYVAATEENGVKSQWLTDQPVNFLPVAAAHTQPTVAYPPNIANSDETANTQKRAVVNPPLQYAYAYPVPGNPEGNSIVSYPYPVSASNALPSNPTEIRNTGDAPASTTLPQYNPFHYFYPQIISAYADLLNNLKETGNTEEATGSVTNKTPAAWPPTYAYPVQYVMVDPSLWAQSQTASGVSTTSTTSAGVPVIDNE</sequence>
<evidence type="ECO:0000256" key="2">
    <source>
        <dbReference type="SAM" id="SignalP"/>
    </source>
</evidence>
<dbReference type="KEGG" id="gmw:113517362"/>
<name>A0A6J1WXT2_GALME</name>
<accession>A0A6J1WXT2</accession>
<feature type="chain" id="PRO_5045158791" evidence="2">
    <location>
        <begin position="19"/>
        <end position="244"/>
    </location>
</feature>
<dbReference type="InParanoid" id="A0A6J1WXT2"/>
<organism evidence="3 4">
    <name type="scientific">Galleria mellonella</name>
    <name type="common">Greater wax moth</name>
    <dbReference type="NCBI Taxonomy" id="7137"/>
    <lineage>
        <taxon>Eukaryota</taxon>
        <taxon>Metazoa</taxon>
        <taxon>Ecdysozoa</taxon>
        <taxon>Arthropoda</taxon>
        <taxon>Hexapoda</taxon>
        <taxon>Insecta</taxon>
        <taxon>Pterygota</taxon>
        <taxon>Neoptera</taxon>
        <taxon>Endopterygota</taxon>
        <taxon>Lepidoptera</taxon>
        <taxon>Glossata</taxon>
        <taxon>Ditrysia</taxon>
        <taxon>Pyraloidea</taxon>
        <taxon>Pyralidae</taxon>
        <taxon>Galleriinae</taxon>
        <taxon>Galleria</taxon>
    </lineage>
</organism>
<dbReference type="AlphaFoldDB" id="A0A6J1WXT2"/>
<evidence type="ECO:0000256" key="1">
    <source>
        <dbReference type="SAM" id="MobiDB-lite"/>
    </source>
</evidence>
<keyword evidence="2" id="KW-0732">Signal</keyword>